<evidence type="ECO:0000313" key="2">
    <source>
        <dbReference type="EMBL" id="MBP1932063.1"/>
    </source>
</evidence>
<name>A0ABS4GP68_9BACL</name>
<sequence length="264" mass="31217">MEGIRLKCSLDEKQIADRLRYNPEILEIQLFAEDLNHPERLIQTTRQLKQKGIRVYLHHPMIYRGRFLDIISSDRWMREYYDWSCQTLAQICKQEDILCVVHPHYSESECSFFHDSRLRKKVRQRIEQILARGGEYFLWENTVKGIFSQQNPHFFTELIEPLNLPICMDISHAFIAHQGSNQKLQQTLEQAGPYAVYYHVVDSMGETHDSLPLGQGRIDWQMVKPYLQGREYIFEIGLADHRDCRAMIESAGYLKKIEERAINL</sequence>
<gene>
    <name evidence="2" type="ORF">J2Z37_002064</name>
</gene>
<accession>A0ABS4GP68</accession>
<dbReference type="Proteomes" id="UP001519343">
    <property type="component" value="Unassembled WGS sequence"/>
</dbReference>
<reference evidence="2 3" key="1">
    <citation type="submission" date="2021-03" db="EMBL/GenBank/DDBJ databases">
        <title>Genomic Encyclopedia of Type Strains, Phase IV (KMG-IV): sequencing the most valuable type-strain genomes for metagenomic binning, comparative biology and taxonomic classification.</title>
        <authorList>
            <person name="Goeker M."/>
        </authorList>
    </citation>
    <scope>NUCLEOTIDE SEQUENCE [LARGE SCALE GENOMIC DNA]</scope>
    <source>
        <strain evidence="2 3">DSM 24738</strain>
    </source>
</reference>
<evidence type="ECO:0000313" key="3">
    <source>
        <dbReference type="Proteomes" id="UP001519343"/>
    </source>
</evidence>
<protein>
    <recommendedName>
        <fullName evidence="1">Xylose isomerase-like TIM barrel domain-containing protein</fullName>
    </recommendedName>
</protein>
<evidence type="ECO:0000259" key="1">
    <source>
        <dbReference type="Pfam" id="PF01261"/>
    </source>
</evidence>
<organism evidence="2 3">
    <name type="scientific">Ammoniphilus resinae</name>
    <dbReference type="NCBI Taxonomy" id="861532"/>
    <lineage>
        <taxon>Bacteria</taxon>
        <taxon>Bacillati</taxon>
        <taxon>Bacillota</taxon>
        <taxon>Bacilli</taxon>
        <taxon>Bacillales</taxon>
        <taxon>Paenibacillaceae</taxon>
        <taxon>Aneurinibacillus group</taxon>
        <taxon>Ammoniphilus</taxon>
    </lineage>
</organism>
<proteinExistence type="predicted"/>
<dbReference type="RefSeq" id="WP_209810134.1">
    <property type="nucleotide sequence ID" value="NZ_JAGGKT010000005.1"/>
</dbReference>
<dbReference type="Gene3D" id="3.20.20.150">
    <property type="entry name" value="Divalent-metal-dependent TIM barrel enzymes"/>
    <property type="match status" value="1"/>
</dbReference>
<dbReference type="InterPro" id="IPR013022">
    <property type="entry name" value="Xyl_isomerase-like_TIM-brl"/>
</dbReference>
<feature type="domain" description="Xylose isomerase-like TIM barrel" evidence="1">
    <location>
        <begin position="39"/>
        <end position="232"/>
    </location>
</feature>
<dbReference type="Pfam" id="PF01261">
    <property type="entry name" value="AP_endonuc_2"/>
    <property type="match status" value="1"/>
</dbReference>
<dbReference type="InterPro" id="IPR036237">
    <property type="entry name" value="Xyl_isomerase-like_sf"/>
</dbReference>
<dbReference type="EMBL" id="JAGGKT010000005">
    <property type="protein sequence ID" value="MBP1932063.1"/>
    <property type="molecule type" value="Genomic_DNA"/>
</dbReference>
<keyword evidence="3" id="KW-1185">Reference proteome</keyword>
<comment type="caution">
    <text evidence="2">The sequence shown here is derived from an EMBL/GenBank/DDBJ whole genome shotgun (WGS) entry which is preliminary data.</text>
</comment>
<dbReference type="SUPFAM" id="SSF51658">
    <property type="entry name" value="Xylose isomerase-like"/>
    <property type="match status" value="1"/>
</dbReference>